<keyword evidence="3 6" id="KW-1133">Transmembrane helix</keyword>
<evidence type="ECO:0000256" key="4">
    <source>
        <dbReference type="ARBA" id="ARBA00023136"/>
    </source>
</evidence>
<feature type="domain" description="TLC" evidence="7">
    <location>
        <begin position="55"/>
        <end position="252"/>
    </location>
</feature>
<dbReference type="PANTHER" id="PTHR13439">
    <property type="entry name" value="CT120 PROTEIN"/>
    <property type="match status" value="1"/>
</dbReference>
<keyword evidence="4 5" id="KW-0472">Membrane</keyword>
<dbReference type="PANTHER" id="PTHR13439:SF0">
    <property type="entry name" value="TOPOISOMERASE I DAMAGE AFFECTED PROTEIN 4"/>
    <property type="match status" value="1"/>
</dbReference>
<dbReference type="PROSITE" id="PS50922">
    <property type="entry name" value="TLC"/>
    <property type="match status" value="1"/>
</dbReference>
<feature type="transmembrane region" description="Helical" evidence="6">
    <location>
        <begin position="127"/>
        <end position="145"/>
    </location>
</feature>
<evidence type="ECO:0000256" key="3">
    <source>
        <dbReference type="ARBA" id="ARBA00022989"/>
    </source>
</evidence>
<dbReference type="GO" id="GO:0005783">
    <property type="term" value="C:endoplasmic reticulum"/>
    <property type="evidence" value="ECO:0007669"/>
    <property type="project" value="TreeGrafter"/>
</dbReference>
<evidence type="ECO:0000256" key="2">
    <source>
        <dbReference type="ARBA" id="ARBA00022692"/>
    </source>
</evidence>
<organism evidence="8 9">
    <name type="scientific">Phycomyces blakesleeanus (strain ATCC 8743b / DSM 1359 / FGSC 10004 / NBRC 33097 / NRRL 1555)</name>
    <dbReference type="NCBI Taxonomy" id="763407"/>
    <lineage>
        <taxon>Eukaryota</taxon>
        <taxon>Fungi</taxon>
        <taxon>Fungi incertae sedis</taxon>
        <taxon>Mucoromycota</taxon>
        <taxon>Mucoromycotina</taxon>
        <taxon>Mucoromycetes</taxon>
        <taxon>Mucorales</taxon>
        <taxon>Phycomycetaceae</taxon>
        <taxon>Phycomyces</taxon>
    </lineage>
</organism>
<feature type="transmembrane region" description="Helical" evidence="6">
    <location>
        <begin position="181"/>
        <end position="202"/>
    </location>
</feature>
<dbReference type="RefSeq" id="XP_018284367.1">
    <property type="nucleotide sequence ID" value="XM_018442406.1"/>
</dbReference>
<dbReference type="Pfam" id="PF03798">
    <property type="entry name" value="TRAM_LAG1_CLN8"/>
    <property type="match status" value="1"/>
</dbReference>
<dbReference type="InterPro" id="IPR050846">
    <property type="entry name" value="TLCD"/>
</dbReference>
<accession>A0A167JMQ8</accession>
<dbReference type="Proteomes" id="UP000077315">
    <property type="component" value="Unassembled WGS sequence"/>
</dbReference>
<dbReference type="SMART" id="SM00724">
    <property type="entry name" value="TLC"/>
    <property type="match status" value="1"/>
</dbReference>
<dbReference type="VEuPathDB" id="FungiDB:PHYBLDRAFT_71084"/>
<feature type="transmembrane region" description="Helical" evidence="6">
    <location>
        <begin position="60"/>
        <end position="81"/>
    </location>
</feature>
<dbReference type="GO" id="GO:0055088">
    <property type="term" value="P:lipid homeostasis"/>
    <property type="evidence" value="ECO:0007669"/>
    <property type="project" value="TreeGrafter"/>
</dbReference>
<keyword evidence="2 5" id="KW-0812">Transmembrane</keyword>
<evidence type="ECO:0000256" key="5">
    <source>
        <dbReference type="PROSITE-ProRule" id="PRU00205"/>
    </source>
</evidence>
<dbReference type="GeneID" id="29003312"/>
<dbReference type="OrthoDB" id="10266980at2759"/>
<keyword evidence="9" id="KW-1185">Reference proteome</keyword>
<evidence type="ECO:0000313" key="8">
    <source>
        <dbReference type="EMBL" id="OAD66327.1"/>
    </source>
</evidence>
<evidence type="ECO:0000259" key="7">
    <source>
        <dbReference type="PROSITE" id="PS50922"/>
    </source>
</evidence>
<feature type="transmembrane region" description="Helical" evidence="6">
    <location>
        <begin position="20"/>
        <end position="40"/>
    </location>
</feature>
<protein>
    <recommendedName>
        <fullName evidence="7">TLC domain-containing protein</fullName>
    </recommendedName>
</protein>
<evidence type="ECO:0000256" key="1">
    <source>
        <dbReference type="ARBA" id="ARBA00004141"/>
    </source>
</evidence>
<reference evidence="9" key="1">
    <citation type="submission" date="2015-06" db="EMBL/GenBank/DDBJ databases">
        <title>Expansion of signal transduction pathways in fungi by whole-genome duplication.</title>
        <authorList>
            <consortium name="DOE Joint Genome Institute"/>
            <person name="Corrochano L.M."/>
            <person name="Kuo A."/>
            <person name="Marcet-Houben M."/>
            <person name="Polaino S."/>
            <person name="Salamov A."/>
            <person name="Villalobos J.M."/>
            <person name="Alvarez M.I."/>
            <person name="Avalos J."/>
            <person name="Benito E.P."/>
            <person name="Benoit I."/>
            <person name="Burger G."/>
            <person name="Camino L.P."/>
            <person name="Canovas D."/>
            <person name="Cerda-Olmedo E."/>
            <person name="Cheng J.-F."/>
            <person name="Dominguez A."/>
            <person name="Elias M."/>
            <person name="Eslava A.P."/>
            <person name="Glaser F."/>
            <person name="Grimwood J."/>
            <person name="Gutierrez G."/>
            <person name="Heitman J."/>
            <person name="Henrissat B."/>
            <person name="Iturriaga E.A."/>
            <person name="Lang B.F."/>
            <person name="Lavin J.L."/>
            <person name="Lee S."/>
            <person name="Li W."/>
            <person name="Lindquist E."/>
            <person name="Lopez-Garcia S."/>
            <person name="Luque E.M."/>
            <person name="Marcos A.T."/>
            <person name="Martin J."/>
            <person name="McCluskey K."/>
            <person name="Medina H.R."/>
            <person name="Miralles-Duran A."/>
            <person name="Miyazaki A."/>
            <person name="Munoz-Torres E."/>
            <person name="Oguiza J.A."/>
            <person name="Ohm R."/>
            <person name="Olmedo M."/>
            <person name="Orejas M."/>
            <person name="Ortiz-Castellanos L."/>
            <person name="Pisabarro A.G."/>
            <person name="Rodriguez-Romero J."/>
            <person name="Ruiz-Herrera J."/>
            <person name="Ruiz-Vazquez R."/>
            <person name="Sanz C."/>
            <person name="Schackwitz W."/>
            <person name="Schmutz J."/>
            <person name="Shahriari M."/>
            <person name="Shelest E."/>
            <person name="Silva-Franco F."/>
            <person name="Soanes D."/>
            <person name="Syed K."/>
            <person name="Tagua V.G."/>
            <person name="Talbot N.J."/>
            <person name="Thon M."/>
            <person name="De vries R.P."/>
            <person name="Wiebenga A."/>
            <person name="Yadav J.S."/>
            <person name="Braun E.L."/>
            <person name="Baker S."/>
            <person name="Garre V."/>
            <person name="Horwitz B."/>
            <person name="Torres-Martinez S."/>
            <person name="Idnurm A."/>
            <person name="Herrera-Estrella A."/>
            <person name="Gabaldon T."/>
            <person name="Grigoriev I.V."/>
        </authorList>
    </citation>
    <scope>NUCLEOTIDE SEQUENCE [LARGE SCALE GENOMIC DNA]</scope>
    <source>
        <strain evidence="9">NRRL 1555(-)</strain>
    </source>
</reference>
<dbReference type="FunCoup" id="A0A167JMQ8">
    <property type="interactions" value="201"/>
</dbReference>
<sequence length="259" mass="30125">MDNFYALCDYLSLSTLKNHWQIVLLSAVICTIIYEISRLISPVLFPKTFQFFKGYNGPNWHVHVVSTVHCLIVVTGSFFIMADDTLKSDRVFGYVPWAADIYSVSCGYFLWDTFTALYFYKDQGITMVVHGIASFSVFIFSFYPFVNYYGAIFLMYELSTIFLNFNWFMDKLGWTGSKIQLVNGIVLLTTFFCARIIFGFYMSFQFLMDIYAVRDRVPLRLWIVYGVADVVTMGLNVYWFGLMVKMLRKRFSGAFTKHA</sequence>
<comment type="subcellular location">
    <subcellularLocation>
        <location evidence="1">Membrane</location>
        <topology evidence="1">Multi-pass membrane protein</topology>
    </subcellularLocation>
</comment>
<evidence type="ECO:0000256" key="6">
    <source>
        <dbReference type="SAM" id="Phobius"/>
    </source>
</evidence>
<dbReference type="GO" id="GO:0016020">
    <property type="term" value="C:membrane"/>
    <property type="evidence" value="ECO:0007669"/>
    <property type="project" value="UniProtKB-SubCell"/>
</dbReference>
<dbReference type="EMBL" id="KV441004">
    <property type="protein sequence ID" value="OAD66327.1"/>
    <property type="molecule type" value="Genomic_DNA"/>
</dbReference>
<dbReference type="InParanoid" id="A0A167JMQ8"/>
<name>A0A167JMQ8_PHYB8</name>
<evidence type="ECO:0000313" key="9">
    <source>
        <dbReference type="Proteomes" id="UP000077315"/>
    </source>
</evidence>
<dbReference type="AlphaFoldDB" id="A0A167JMQ8"/>
<dbReference type="STRING" id="763407.A0A167JMQ8"/>
<proteinExistence type="predicted"/>
<feature type="transmembrane region" description="Helical" evidence="6">
    <location>
        <begin position="151"/>
        <end position="169"/>
    </location>
</feature>
<gene>
    <name evidence="8" type="ORF">PHYBLDRAFT_71084</name>
</gene>
<dbReference type="InterPro" id="IPR006634">
    <property type="entry name" value="TLC-dom"/>
</dbReference>
<feature type="transmembrane region" description="Helical" evidence="6">
    <location>
        <begin position="222"/>
        <end position="242"/>
    </location>
</feature>